<dbReference type="PANTHER" id="PTHR30606:SF9">
    <property type="entry name" value="LIPID A BIOSYNTHESIS LAUROYLTRANSFERASE"/>
    <property type="match status" value="1"/>
</dbReference>
<keyword evidence="6 7" id="KW-0012">Acyltransferase</keyword>
<evidence type="ECO:0000256" key="3">
    <source>
        <dbReference type="ARBA" id="ARBA00022519"/>
    </source>
</evidence>
<evidence type="ECO:0000313" key="7">
    <source>
        <dbReference type="EMBL" id="MFC7291094.1"/>
    </source>
</evidence>
<dbReference type="RefSeq" id="WP_382166289.1">
    <property type="nucleotide sequence ID" value="NZ_JBHTBR010000002.1"/>
</dbReference>
<reference evidence="8" key="1">
    <citation type="journal article" date="2019" name="Int. J. Syst. Evol. Microbiol.">
        <title>The Global Catalogue of Microorganisms (GCM) 10K type strain sequencing project: providing services to taxonomists for standard genome sequencing and annotation.</title>
        <authorList>
            <consortium name="The Broad Institute Genomics Platform"/>
            <consortium name="The Broad Institute Genome Sequencing Center for Infectious Disease"/>
            <person name="Wu L."/>
            <person name="Ma J."/>
        </authorList>
    </citation>
    <scope>NUCLEOTIDE SEQUENCE [LARGE SCALE GENOMIC DNA]</scope>
    <source>
        <strain evidence="8">CCUG 51308</strain>
    </source>
</reference>
<dbReference type="CDD" id="cd07984">
    <property type="entry name" value="LPLAT_LABLAT-like"/>
    <property type="match status" value="1"/>
</dbReference>
<accession>A0ABW2IJG6</accession>
<sequence length="332" mass="37752">MTDAENKPAPSDKDEAAYKRRTFIDSRATFRERAQWRVEAFAWDHLYWNRFSKMHIDKASDEGAKLIRKLGPIFGKSAHRTATRNLAMCFPEWSKAQVEECALKSWENFGRIAGELPHVHKIRVDGDDPRLTVEGAHHVDAINALGKPCVIISCHMANWEVMAQPITSRLKDCVITYRSANNPHIDKRIADARLQNSVGTLAAKGTGTRDLMRALANKRSVALMNDQKYNEGVPIPFFGHEAMTAPGPTRMAHRYKIPLLPISTRRTAPARYTVTFHTPIWTDQDMSADEAVADTLPKITAWTESQIRAAPDQWFWQHNRWPKEAWKQAGVM</sequence>
<dbReference type="Pfam" id="PF03279">
    <property type="entry name" value="Lip_A_acyltrans"/>
    <property type="match status" value="1"/>
</dbReference>
<dbReference type="PANTHER" id="PTHR30606">
    <property type="entry name" value="LIPID A BIOSYNTHESIS LAUROYL ACYLTRANSFERASE"/>
    <property type="match status" value="1"/>
</dbReference>
<dbReference type="GO" id="GO:0016746">
    <property type="term" value="F:acyltransferase activity"/>
    <property type="evidence" value="ECO:0007669"/>
    <property type="project" value="UniProtKB-KW"/>
</dbReference>
<comment type="caution">
    <text evidence="7">The sequence shown here is derived from an EMBL/GenBank/DDBJ whole genome shotgun (WGS) entry which is preliminary data.</text>
</comment>
<evidence type="ECO:0000256" key="5">
    <source>
        <dbReference type="ARBA" id="ARBA00023136"/>
    </source>
</evidence>
<evidence type="ECO:0000256" key="1">
    <source>
        <dbReference type="ARBA" id="ARBA00004533"/>
    </source>
</evidence>
<evidence type="ECO:0000256" key="4">
    <source>
        <dbReference type="ARBA" id="ARBA00022679"/>
    </source>
</evidence>
<evidence type="ECO:0000313" key="8">
    <source>
        <dbReference type="Proteomes" id="UP001596492"/>
    </source>
</evidence>
<comment type="subcellular location">
    <subcellularLocation>
        <location evidence="1">Cell inner membrane</location>
    </subcellularLocation>
</comment>
<keyword evidence="2" id="KW-1003">Cell membrane</keyword>
<keyword evidence="5" id="KW-0472">Membrane</keyword>
<keyword evidence="3" id="KW-0997">Cell inner membrane</keyword>
<dbReference type="EMBL" id="JBHTBR010000002">
    <property type="protein sequence ID" value="MFC7291094.1"/>
    <property type="molecule type" value="Genomic_DNA"/>
</dbReference>
<proteinExistence type="predicted"/>
<dbReference type="InterPro" id="IPR004960">
    <property type="entry name" value="LipA_acyltrans"/>
</dbReference>
<evidence type="ECO:0000256" key="2">
    <source>
        <dbReference type="ARBA" id="ARBA00022475"/>
    </source>
</evidence>
<gene>
    <name evidence="7" type="ORF">ACFQS8_05665</name>
</gene>
<evidence type="ECO:0000256" key="6">
    <source>
        <dbReference type="ARBA" id="ARBA00023315"/>
    </source>
</evidence>
<keyword evidence="4" id="KW-0808">Transferase</keyword>
<name>A0ABW2IJG6_9PROT</name>
<dbReference type="Proteomes" id="UP001596492">
    <property type="component" value="Unassembled WGS sequence"/>
</dbReference>
<organism evidence="7 8">
    <name type="scientific">Hirschia litorea</name>
    <dbReference type="NCBI Taxonomy" id="1199156"/>
    <lineage>
        <taxon>Bacteria</taxon>
        <taxon>Pseudomonadati</taxon>
        <taxon>Pseudomonadota</taxon>
        <taxon>Alphaproteobacteria</taxon>
        <taxon>Hyphomonadales</taxon>
        <taxon>Hyphomonadaceae</taxon>
        <taxon>Hirschia</taxon>
    </lineage>
</organism>
<keyword evidence="8" id="KW-1185">Reference proteome</keyword>
<protein>
    <submittedName>
        <fullName evidence="7">Lysophospholipid acyltransferase family protein</fullName>
    </submittedName>
</protein>